<gene>
    <name evidence="2" type="ORF">F5878DRAFT_646786</name>
</gene>
<feature type="compositionally biased region" description="Basic and acidic residues" evidence="1">
    <location>
        <begin position="265"/>
        <end position="275"/>
    </location>
</feature>
<feature type="compositionally biased region" description="Polar residues" evidence="1">
    <location>
        <begin position="246"/>
        <end position="264"/>
    </location>
</feature>
<sequence>MASLATPGSNSGKNGDFELIFRSGKNDHLRAQTFCIWWNALSAATIRIGTAKVEEEKNSPLALDRMQFEQLRNHEGRDKHFLMNIIVHVLLGPRFQLTALRCNNTTTFNLQRPRPSLLLQVNDHHRIMRTFIFPILVLGHFSVVLMKPIPVALTGMAKEEGSTPSSTTSLPTGDEANAIRGKDSSLLASTFSSPHTPKIEADVNGLESGSSSSTFGPKGSKSNVSDWSKLGRRASANSPVPKDSVEANSDPLSGNPWTGSTINRETSETFRHPEGSWRNSVSSTTSNFGSETSTLSGSTINAAPESEGATQENSSSSKSLIPNSSSKSAETDKIIVEVMFESLWRGEKLDPPEMPYTNPQANVDENLDDALSAVAVDILDLNSPNELKKRVVGGNQEYRPVQGTPINRKLQMVKPDNRYHIYDDIIRTKSV</sequence>
<dbReference type="Proteomes" id="UP001163846">
    <property type="component" value="Unassembled WGS sequence"/>
</dbReference>
<dbReference type="AlphaFoldDB" id="A0AA38NXH1"/>
<keyword evidence="3" id="KW-1185">Reference proteome</keyword>
<evidence type="ECO:0000313" key="3">
    <source>
        <dbReference type="Proteomes" id="UP001163846"/>
    </source>
</evidence>
<feature type="region of interest" description="Disordered" evidence="1">
    <location>
        <begin position="187"/>
        <end position="328"/>
    </location>
</feature>
<feature type="compositionally biased region" description="Polar residues" evidence="1">
    <location>
        <begin position="277"/>
        <end position="301"/>
    </location>
</feature>
<feature type="compositionally biased region" description="Low complexity" evidence="1">
    <location>
        <begin position="313"/>
        <end position="328"/>
    </location>
</feature>
<reference evidence="2" key="1">
    <citation type="submission" date="2022-08" db="EMBL/GenBank/DDBJ databases">
        <authorList>
            <consortium name="DOE Joint Genome Institute"/>
            <person name="Min B."/>
            <person name="Riley R."/>
            <person name="Sierra-Patev S."/>
            <person name="Naranjo-Ortiz M."/>
            <person name="Looney B."/>
            <person name="Konkel Z."/>
            <person name="Slot J.C."/>
            <person name="Sakamoto Y."/>
            <person name="Steenwyk J.L."/>
            <person name="Rokas A."/>
            <person name="Carro J."/>
            <person name="Camarero S."/>
            <person name="Ferreira P."/>
            <person name="Molpeceres G."/>
            <person name="Ruiz-Duenas F.J."/>
            <person name="Serrano A."/>
            <person name="Henrissat B."/>
            <person name="Drula E."/>
            <person name="Hughes K.W."/>
            <person name="Mata J.L."/>
            <person name="Ishikawa N.K."/>
            <person name="Vargas-Isla R."/>
            <person name="Ushijima S."/>
            <person name="Smith C.A."/>
            <person name="Ahrendt S."/>
            <person name="Andreopoulos W."/>
            <person name="He G."/>
            <person name="Labutti K."/>
            <person name="Lipzen A."/>
            <person name="Ng V."/>
            <person name="Sandor L."/>
            <person name="Barry K."/>
            <person name="Martinez A.T."/>
            <person name="Xiao Y."/>
            <person name="Gibbons J.G."/>
            <person name="Terashima K."/>
            <person name="Hibbett D.S."/>
            <person name="Grigoriev I.V."/>
        </authorList>
    </citation>
    <scope>NUCLEOTIDE SEQUENCE</scope>
    <source>
        <strain evidence="2">TFB9207</strain>
    </source>
</reference>
<evidence type="ECO:0000313" key="2">
    <source>
        <dbReference type="EMBL" id="KAJ3832434.1"/>
    </source>
</evidence>
<organism evidence="2 3">
    <name type="scientific">Lentinula raphanica</name>
    <dbReference type="NCBI Taxonomy" id="153919"/>
    <lineage>
        <taxon>Eukaryota</taxon>
        <taxon>Fungi</taxon>
        <taxon>Dikarya</taxon>
        <taxon>Basidiomycota</taxon>
        <taxon>Agaricomycotina</taxon>
        <taxon>Agaricomycetes</taxon>
        <taxon>Agaricomycetidae</taxon>
        <taxon>Agaricales</taxon>
        <taxon>Marasmiineae</taxon>
        <taxon>Omphalotaceae</taxon>
        <taxon>Lentinula</taxon>
    </lineage>
</organism>
<feature type="compositionally biased region" description="Polar residues" evidence="1">
    <location>
        <begin position="207"/>
        <end position="226"/>
    </location>
</feature>
<accession>A0AA38NXH1</accession>
<proteinExistence type="predicted"/>
<protein>
    <submittedName>
        <fullName evidence="2">Uncharacterized protein</fullName>
    </submittedName>
</protein>
<name>A0AA38NXH1_9AGAR</name>
<feature type="compositionally biased region" description="Low complexity" evidence="1">
    <location>
        <begin position="162"/>
        <end position="172"/>
    </location>
</feature>
<feature type="region of interest" description="Disordered" evidence="1">
    <location>
        <begin position="158"/>
        <end position="177"/>
    </location>
</feature>
<evidence type="ECO:0000256" key="1">
    <source>
        <dbReference type="SAM" id="MobiDB-lite"/>
    </source>
</evidence>
<dbReference type="EMBL" id="MU806961">
    <property type="protein sequence ID" value="KAJ3832434.1"/>
    <property type="molecule type" value="Genomic_DNA"/>
</dbReference>
<comment type="caution">
    <text evidence="2">The sequence shown here is derived from an EMBL/GenBank/DDBJ whole genome shotgun (WGS) entry which is preliminary data.</text>
</comment>